<name>A0ABV0YMJ7_9TELE</name>
<evidence type="ECO:0000313" key="2">
    <source>
        <dbReference type="Proteomes" id="UP001469553"/>
    </source>
</evidence>
<accession>A0ABV0YMJ7</accession>
<dbReference type="Proteomes" id="UP001469553">
    <property type="component" value="Unassembled WGS sequence"/>
</dbReference>
<organism evidence="1 2">
    <name type="scientific">Ameca splendens</name>
    <dbReference type="NCBI Taxonomy" id="208324"/>
    <lineage>
        <taxon>Eukaryota</taxon>
        <taxon>Metazoa</taxon>
        <taxon>Chordata</taxon>
        <taxon>Craniata</taxon>
        <taxon>Vertebrata</taxon>
        <taxon>Euteleostomi</taxon>
        <taxon>Actinopterygii</taxon>
        <taxon>Neopterygii</taxon>
        <taxon>Teleostei</taxon>
        <taxon>Neoteleostei</taxon>
        <taxon>Acanthomorphata</taxon>
        <taxon>Ovalentaria</taxon>
        <taxon>Atherinomorphae</taxon>
        <taxon>Cyprinodontiformes</taxon>
        <taxon>Goodeidae</taxon>
        <taxon>Ameca</taxon>
    </lineage>
</organism>
<protein>
    <submittedName>
        <fullName evidence="1">Uncharacterized protein</fullName>
    </submittedName>
</protein>
<proteinExistence type="predicted"/>
<gene>
    <name evidence="1" type="ORF">AMECASPLE_008937</name>
</gene>
<comment type="caution">
    <text evidence="1">The sequence shown here is derived from an EMBL/GenBank/DDBJ whole genome shotgun (WGS) entry which is preliminary data.</text>
</comment>
<evidence type="ECO:0000313" key="1">
    <source>
        <dbReference type="EMBL" id="MEQ2294934.1"/>
    </source>
</evidence>
<reference evidence="1 2" key="1">
    <citation type="submission" date="2021-06" db="EMBL/GenBank/DDBJ databases">
        <authorList>
            <person name="Palmer J.M."/>
        </authorList>
    </citation>
    <scope>NUCLEOTIDE SEQUENCE [LARGE SCALE GENOMIC DNA]</scope>
    <source>
        <strain evidence="1 2">AS_MEX2019</strain>
        <tissue evidence="1">Muscle</tissue>
    </source>
</reference>
<dbReference type="EMBL" id="JAHRIP010038108">
    <property type="protein sequence ID" value="MEQ2294934.1"/>
    <property type="molecule type" value="Genomic_DNA"/>
</dbReference>
<keyword evidence="2" id="KW-1185">Reference proteome</keyword>
<sequence>MFGGWLPPGQVEQFKDFSVLYTADGWMEQENDRWIGTSSAVMWSLVLSVMVKKELGEGKGVVGRTRCAQLCIRSEDFNSREK</sequence>